<feature type="region of interest" description="Disordered" evidence="7">
    <location>
        <begin position="1"/>
        <end position="24"/>
    </location>
</feature>
<reference evidence="9" key="1">
    <citation type="journal article" date="2020" name="Stud. Mycol.">
        <title>101 Dothideomycetes genomes: a test case for predicting lifestyles and emergence of pathogens.</title>
        <authorList>
            <person name="Haridas S."/>
            <person name="Albert R."/>
            <person name="Binder M."/>
            <person name="Bloem J."/>
            <person name="Labutti K."/>
            <person name="Salamov A."/>
            <person name="Andreopoulos B."/>
            <person name="Baker S."/>
            <person name="Barry K."/>
            <person name="Bills G."/>
            <person name="Bluhm B."/>
            <person name="Cannon C."/>
            <person name="Castanera R."/>
            <person name="Culley D."/>
            <person name="Daum C."/>
            <person name="Ezra D."/>
            <person name="Gonzalez J."/>
            <person name="Henrissat B."/>
            <person name="Kuo A."/>
            <person name="Liang C."/>
            <person name="Lipzen A."/>
            <person name="Lutzoni F."/>
            <person name="Magnuson J."/>
            <person name="Mondo S."/>
            <person name="Nolan M."/>
            <person name="Ohm R."/>
            <person name="Pangilinan J."/>
            <person name="Park H.-J."/>
            <person name="Ramirez L."/>
            <person name="Alfaro M."/>
            <person name="Sun H."/>
            <person name="Tritt A."/>
            <person name="Yoshinaga Y."/>
            <person name="Zwiers L.-H."/>
            <person name="Turgeon B."/>
            <person name="Goodwin S."/>
            <person name="Spatafora J."/>
            <person name="Crous P."/>
            <person name="Grigoriev I."/>
        </authorList>
    </citation>
    <scope>NUCLEOTIDE SEQUENCE</scope>
    <source>
        <strain evidence="9">CBS 279.74</strain>
    </source>
</reference>
<dbReference type="OrthoDB" id="4337792at2759"/>
<dbReference type="InterPro" id="IPR036864">
    <property type="entry name" value="Zn2-C6_fun-type_DNA-bd_sf"/>
</dbReference>
<dbReference type="GO" id="GO:0001228">
    <property type="term" value="F:DNA-binding transcription activator activity, RNA polymerase II-specific"/>
    <property type="evidence" value="ECO:0007669"/>
    <property type="project" value="TreeGrafter"/>
</dbReference>
<organism evidence="9 10">
    <name type="scientific">Pleomassaria siparia CBS 279.74</name>
    <dbReference type="NCBI Taxonomy" id="1314801"/>
    <lineage>
        <taxon>Eukaryota</taxon>
        <taxon>Fungi</taxon>
        <taxon>Dikarya</taxon>
        <taxon>Ascomycota</taxon>
        <taxon>Pezizomycotina</taxon>
        <taxon>Dothideomycetes</taxon>
        <taxon>Pleosporomycetidae</taxon>
        <taxon>Pleosporales</taxon>
        <taxon>Pleomassariaceae</taxon>
        <taxon>Pleomassaria</taxon>
    </lineage>
</organism>
<dbReference type="GO" id="GO:0006351">
    <property type="term" value="P:DNA-templated transcription"/>
    <property type="evidence" value="ECO:0007669"/>
    <property type="project" value="InterPro"/>
</dbReference>
<dbReference type="CDD" id="cd00067">
    <property type="entry name" value="GAL4"/>
    <property type="match status" value="1"/>
</dbReference>
<dbReference type="InterPro" id="IPR007219">
    <property type="entry name" value="XnlR_reg_dom"/>
</dbReference>
<evidence type="ECO:0000313" key="9">
    <source>
        <dbReference type="EMBL" id="KAF2712893.1"/>
    </source>
</evidence>
<evidence type="ECO:0000256" key="4">
    <source>
        <dbReference type="ARBA" id="ARBA00023125"/>
    </source>
</evidence>
<accession>A0A6G1KJU2</accession>
<dbReference type="GO" id="GO:0005634">
    <property type="term" value="C:nucleus"/>
    <property type="evidence" value="ECO:0007669"/>
    <property type="project" value="TreeGrafter"/>
</dbReference>
<dbReference type="GO" id="GO:0008270">
    <property type="term" value="F:zinc ion binding"/>
    <property type="evidence" value="ECO:0007669"/>
    <property type="project" value="InterPro"/>
</dbReference>
<evidence type="ECO:0000256" key="5">
    <source>
        <dbReference type="ARBA" id="ARBA00023163"/>
    </source>
</evidence>
<feature type="compositionally biased region" description="Polar residues" evidence="7">
    <location>
        <begin position="1"/>
        <end position="15"/>
    </location>
</feature>
<keyword evidence="5" id="KW-0804">Transcription</keyword>
<feature type="region of interest" description="Disordered" evidence="7">
    <location>
        <begin position="42"/>
        <end position="94"/>
    </location>
</feature>
<dbReference type="PANTHER" id="PTHR31944">
    <property type="entry name" value="HEME-RESPONSIVE ZINC FINGER TRANSCRIPTION FACTOR HAP1"/>
    <property type="match status" value="1"/>
</dbReference>
<dbReference type="Gene3D" id="4.10.240.10">
    <property type="entry name" value="Zn(2)-C6 fungal-type DNA-binding domain"/>
    <property type="match status" value="1"/>
</dbReference>
<dbReference type="Pfam" id="PF00172">
    <property type="entry name" value="Zn_clus"/>
    <property type="match status" value="1"/>
</dbReference>
<protein>
    <recommendedName>
        <fullName evidence="8">Zn(2)-C6 fungal-type domain-containing protein</fullName>
    </recommendedName>
</protein>
<keyword evidence="6" id="KW-0539">Nucleus</keyword>
<evidence type="ECO:0000256" key="6">
    <source>
        <dbReference type="ARBA" id="ARBA00023242"/>
    </source>
</evidence>
<keyword evidence="1" id="KW-0479">Metal-binding</keyword>
<dbReference type="Pfam" id="PF04082">
    <property type="entry name" value="Fungal_trans"/>
    <property type="match status" value="1"/>
</dbReference>
<keyword evidence="3" id="KW-0805">Transcription regulation</keyword>
<dbReference type="SMART" id="SM00906">
    <property type="entry name" value="Fungal_trans"/>
    <property type="match status" value="1"/>
</dbReference>
<feature type="domain" description="Zn(2)-C6 fungal-type" evidence="8">
    <location>
        <begin position="27"/>
        <end position="57"/>
    </location>
</feature>
<dbReference type="CDD" id="cd12148">
    <property type="entry name" value="fungal_TF_MHR"/>
    <property type="match status" value="1"/>
</dbReference>
<dbReference type="InterPro" id="IPR051430">
    <property type="entry name" value="Fungal_TF_Env_Response"/>
</dbReference>
<evidence type="ECO:0000259" key="8">
    <source>
        <dbReference type="PROSITE" id="PS50048"/>
    </source>
</evidence>
<evidence type="ECO:0000313" key="10">
    <source>
        <dbReference type="Proteomes" id="UP000799428"/>
    </source>
</evidence>
<dbReference type="PROSITE" id="PS00463">
    <property type="entry name" value="ZN2_CY6_FUNGAL_1"/>
    <property type="match status" value="1"/>
</dbReference>
<gene>
    <name evidence="9" type="ORF">K504DRAFT_423060</name>
</gene>
<dbReference type="PANTHER" id="PTHR31944:SF131">
    <property type="entry name" value="HEME-RESPONSIVE ZINC FINGER TRANSCRIPTION FACTOR HAP1"/>
    <property type="match status" value="1"/>
</dbReference>
<evidence type="ECO:0000256" key="1">
    <source>
        <dbReference type="ARBA" id="ARBA00022723"/>
    </source>
</evidence>
<feature type="compositionally biased region" description="Low complexity" evidence="7">
    <location>
        <begin position="78"/>
        <end position="89"/>
    </location>
</feature>
<dbReference type="EMBL" id="MU005765">
    <property type="protein sequence ID" value="KAF2712893.1"/>
    <property type="molecule type" value="Genomic_DNA"/>
</dbReference>
<dbReference type="GO" id="GO:0000978">
    <property type="term" value="F:RNA polymerase II cis-regulatory region sequence-specific DNA binding"/>
    <property type="evidence" value="ECO:0007669"/>
    <property type="project" value="TreeGrafter"/>
</dbReference>
<dbReference type="Proteomes" id="UP000799428">
    <property type="component" value="Unassembled WGS sequence"/>
</dbReference>
<evidence type="ECO:0000256" key="3">
    <source>
        <dbReference type="ARBA" id="ARBA00023015"/>
    </source>
</evidence>
<dbReference type="InterPro" id="IPR001138">
    <property type="entry name" value="Zn2Cys6_DnaBD"/>
</dbReference>
<dbReference type="SMART" id="SM00066">
    <property type="entry name" value="GAL4"/>
    <property type="match status" value="1"/>
</dbReference>
<dbReference type="SUPFAM" id="SSF57701">
    <property type="entry name" value="Zn2/Cys6 DNA-binding domain"/>
    <property type="match status" value="1"/>
</dbReference>
<sequence>METHQPSLQLANTDGTGPRKRRRTALSCVECRRRKVKCNRERPCGPCSKTKSPTCTFRPNSRITPQPTIAPDVAHPRSGSQHGSSLSSSKTNQDNTCDTDAILNRYIAPGTLGVHGNSTLGPLSVSNYDSSSQSSALTIRTLSARVNDLEGKLAALSNGGSSKNISYLARNSPSAPAGQFIKSKFYGESHWMNCIEPYEALGQMNQSIAVNPQTNKTEICQSTRLYTSIRECKMMARTIKSSRVAYPNLTPELLASIPTRAVCDQLVQCYLRTFEGIFRVLHIPTFTREYESYWENTAAAKPSVVTKILLVCAIGVPFYTPSTDGQSHPSLRSLCTKWIQSASLWLNSPHEKSRLNMAGLQIQILVLLARQICNVDGDLIWMPAGSLIRSAMHLGLHRDPSNFPKISTFHAEMRRRLWATVLEITSQSSLDMGMPPMISLNDYDTRLPENVNDEDIGDIGSMAPLMPRPEGEFTQTSIQIAFTQTLPMRLEMIRLMNDLRAELSYDDVLRLGSELLTTCRSNAQRMQSHLVRPPSGSTSAPNAFQLKLFDVLVRRFVLCLHHPFFAKAKTNPQYYYSRKVCLDISVSILTPVSPAGVEDDWRNLMTYGVGFVKSLFLYGLSTVYLELVARIEEMHEETPTVLPITPDSSPSVVPDNFHTLRSLLVASKSIAESRMRRGETNAKGVLFIDCGIARIDALVSGNETESAVLEAAERGVKECAKVMRIANANLDGNGYTLGGEEWSRGEGADMVFGAEGEDVEGVGAGEGWAEMEMEMDWNALMQDDSLGSLGEFGFDGTPEGWFVGGWDGM</sequence>
<dbReference type="PROSITE" id="PS50048">
    <property type="entry name" value="ZN2_CY6_FUNGAL_2"/>
    <property type="match status" value="1"/>
</dbReference>
<evidence type="ECO:0000256" key="7">
    <source>
        <dbReference type="SAM" id="MobiDB-lite"/>
    </source>
</evidence>
<evidence type="ECO:0000256" key="2">
    <source>
        <dbReference type="ARBA" id="ARBA00022833"/>
    </source>
</evidence>
<feature type="compositionally biased region" description="Polar residues" evidence="7">
    <location>
        <begin position="49"/>
        <end position="67"/>
    </location>
</feature>
<keyword evidence="10" id="KW-1185">Reference proteome</keyword>
<dbReference type="AlphaFoldDB" id="A0A6G1KJU2"/>
<keyword evidence="4" id="KW-0238">DNA-binding</keyword>
<proteinExistence type="predicted"/>
<name>A0A6G1KJU2_9PLEO</name>
<keyword evidence="2" id="KW-0862">Zinc</keyword>